<organism evidence="2 3">
    <name type="scientific">Polarella glacialis</name>
    <name type="common">Dinoflagellate</name>
    <dbReference type="NCBI Taxonomy" id="89957"/>
    <lineage>
        <taxon>Eukaryota</taxon>
        <taxon>Sar</taxon>
        <taxon>Alveolata</taxon>
        <taxon>Dinophyceae</taxon>
        <taxon>Suessiales</taxon>
        <taxon>Suessiaceae</taxon>
        <taxon>Polarella</taxon>
    </lineage>
</organism>
<dbReference type="PROSITE" id="PS50011">
    <property type="entry name" value="PROTEIN_KINASE_DOM"/>
    <property type="match status" value="1"/>
</dbReference>
<evidence type="ECO:0000259" key="1">
    <source>
        <dbReference type="PROSITE" id="PS50011"/>
    </source>
</evidence>
<dbReference type="EMBL" id="CAJNNV010032490">
    <property type="protein sequence ID" value="CAE8640131.1"/>
    <property type="molecule type" value="Genomic_DNA"/>
</dbReference>
<dbReference type="Proteomes" id="UP000654075">
    <property type="component" value="Unassembled WGS sequence"/>
</dbReference>
<feature type="domain" description="Protein kinase" evidence="1">
    <location>
        <begin position="32"/>
        <end position="326"/>
    </location>
</feature>
<dbReference type="GO" id="GO:0044773">
    <property type="term" value="P:mitotic DNA damage checkpoint signaling"/>
    <property type="evidence" value="ECO:0007669"/>
    <property type="project" value="TreeGrafter"/>
</dbReference>
<dbReference type="Gene3D" id="1.10.510.10">
    <property type="entry name" value="Transferase(Phosphotransferase) domain 1"/>
    <property type="match status" value="1"/>
</dbReference>
<dbReference type="AlphaFoldDB" id="A0A813HNC0"/>
<dbReference type="SUPFAM" id="SSF56112">
    <property type="entry name" value="Protein kinase-like (PK-like)"/>
    <property type="match status" value="1"/>
</dbReference>
<reference evidence="2" key="1">
    <citation type="submission" date="2021-02" db="EMBL/GenBank/DDBJ databases">
        <authorList>
            <person name="Dougan E. K."/>
            <person name="Rhodes N."/>
            <person name="Thang M."/>
            <person name="Chan C."/>
        </authorList>
    </citation>
    <scope>NUCLEOTIDE SEQUENCE</scope>
</reference>
<dbReference type="InterPro" id="IPR011009">
    <property type="entry name" value="Kinase-like_dom_sf"/>
</dbReference>
<gene>
    <name evidence="2" type="ORF">PGLA1383_LOCUS55071</name>
</gene>
<evidence type="ECO:0000313" key="2">
    <source>
        <dbReference type="EMBL" id="CAE8640131.1"/>
    </source>
</evidence>
<sequence>MAPAPQLRYPCSLEAAADYHLNDLDTLDPSSWRKVKTLGEAIFGKVYLAQATPELQKKYPGLPEVFALKQMSREAVSAGRPGLESARNELCAGRRLQKLGLPCLAPIYFVAQGLGKGKGSDSGEPSFFLATEYCELGELFAHLQRLGSIQCQQAMPEAMWQLLTGVTALHEAGIAHRDISLENLLVNGQGNIRLIDFGQALSVRAPGAGDAREARVPQTLLGLPGKEHYRAPEVYKASSYLSTKLDVFACGVLLYTLAVGMYPPRDKLFPPEDVQADRCRALSSYLRSSKLQDRIGPAMLDLLEQMMAPNPQKRMTAAEALEHPWMKGTVDNYMELLDDEMEMENQGFGETSSSLRAVEDFTTCGAHGYVGGSLDGMIA</sequence>
<name>A0A813HNC0_POLGL</name>
<dbReference type="PANTHER" id="PTHR44167:SF30">
    <property type="entry name" value="PHOSPHORYLASE KINASE"/>
    <property type="match status" value="1"/>
</dbReference>
<dbReference type="GO" id="GO:0005524">
    <property type="term" value="F:ATP binding"/>
    <property type="evidence" value="ECO:0007669"/>
    <property type="project" value="InterPro"/>
</dbReference>
<accession>A0A813HNC0</accession>
<dbReference type="InterPro" id="IPR000719">
    <property type="entry name" value="Prot_kinase_dom"/>
</dbReference>
<keyword evidence="3" id="KW-1185">Reference proteome</keyword>
<protein>
    <recommendedName>
        <fullName evidence="1">Protein kinase domain-containing protein</fullName>
    </recommendedName>
</protein>
<comment type="caution">
    <text evidence="2">The sequence shown here is derived from an EMBL/GenBank/DDBJ whole genome shotgun (WGS) entry which is preliminary data.</text>
</comment>
<evidence type="ECO:0000313" key="3">
    <source>
        <dbReference type="Proteomes" id="UP000654075"/>
    </source>
</evidence>
<dbReference type="GO" id="GO:0005634">
    <property type="term" value="C:nucleus"/>
    <property type="evidence" value="ECO:0007669"/>
    <property type="project" value="TreeGrafter"/>
</dbReference>
<proteinExistence type="predicted"/>
<dbReference type="OrthoDB" id="248923at2759"/>
<dbReference type="GO" id="GO:0004674">
    <property type="term" value="F:protein serine/threonine kinase activity"/>
    <property type="evidence" value="ECO:0007669"/>
    <property type="project" value="TreeGrafter"/>
</dbReference>
<dbReference type="Pfam" id="PF00069">
    <property type="entry name" value="Pkinase"/>
    <property type="match status" value="1"/>
</dbReference>
<dbReference type="PANTHER" id="PTHR44167">
    <property type="entry name" value="OVARIAN-SPECIFIC SERINE/THREONINE-PROTEIN KINASE LOK-RELATED"/>
    <property type="match status" value="1"/>
</dbReference>